<evidence type="ECO:0008006" key="2">
    <source>
        <dbReference type="Google" id="ProtNLM"/>
    </source>
</evidence>
<protein>
    <recommendedName>
        <fullName evidence="2">MalT-like TPR region domain-containing protein</fullName>
    </recommendedName>
</protein>
<dbReference type="GO" id="GO:0005739">
    <property type="term" value="C:mitochondrion"/>
    <property type="evidence" value="ECO:0007669"/>
    <property type="project" value="TreeGrafter"/>
</dbReference>
<dbReference type="PANTHER" id="PTHR47868">
    <property type="entry name" value="OS05G0457700 PROTEIN"/>
    <property type="match status" value="1"/>
</dbReference>
<accession>D5ADB0</accession>
<organism evidence="1">
    <name type="scientific">Picea sitchensis</name>
    <name type="common">Sitka spruce</name>
    <name type="synonym">Pinus sitchensis</name>
    <dbReference type="NCBI Taxonomy" id="3332"/>
    <lineage>
        <taxon>Eukaryota</taxon>
        <taxon>Viridiplantae</taxon>
        <taxon>Streptophyta</taxon>
        <taxon>Embryophyta</taxon>
        <taxon>Tracheophyta</taxon>
        <taxon>Spermatophyta</taxon>
        <taxon>Pinopsida</taxon>
        <taxon>Pinidae</taxon>
        <taxon>Conifers I</taxon>
        <taxon>Pinales</taxon>
        <taxon>Pinaceae</taxon>
        <taxon>Picea</taxon>
    </lineage>
</organism>
<proteinExistence type="evidence at transcript level"/>
<reference evidence="1" key="1">
    <citation type="submission" date="2010-04" db="EMBL/GenBank/DDBJ databases">
        <authorList>
            <person name="Reid K.E."/>
            <person name="Liao N."/>
            <person name="Chan S."/>
            <person name="Docking R."/>
            <person name="Taylor G."/>
            <person name="Moore R."/>
            <person name="Mayo M."/>
            <person name="Munro S."/>
            <person name="King J."/>
            <person name="Yanchuk A."/>
            <person name="Holt R."/>
            <person name="Jones S."/>
            <person name="Marra M."/>
            <person name="Ritland C.E."/>
            <person name="Ritland K."/>
            <person name="Bohlmann J."/>
        </authorList>
    </citation>
    <scope>NUCLEOTIDE SEQUENCE</scope>
    <source>
        <tissue evidence="1">Bud</tissue>
    </source>
</reference>
<name>D5ADB0_PICSI</name>
<dbReference type="Gene3D" id="1.25.40.10">
    <property type="entry name" value="Tetratricopeptide repeat domain"/>
    <property type="match status" value="1"/>
</dbReference>
<dbReference type="SUPFAM" id="SSF48452">
    <property type="entry name" value="TPR-like"/>
    <property type="match status" value="1"/>
</dbReference>
<dbReference type="PANTHER" id="PTHR47868:SF2">
    <property type="entry name" value="OS05G0457700 PROTEIN"/>
    <property type="match status" value="1"/>
</dbReference>
<dbReference type="InterPro" id="IPR011990">
    <property type="entry name" value="TPR-like_helical_dom_sf"/>
</dbReference>
<sequence length="433" mass="47388">MAVAIAAAKWMIRRGCNPVPVPLPVALNGRRCYGSSSNSADATAIEMVNYARAHSRPPNVTSYPEAVRVLEQGLSIFKGDDASTANASGRLLLEMATLKADRGDIRDAAERLKQASDMTYSSIEIRVAALEALTGLHLRMHQDVIASDYGDRCLHLLENAEIKMDSEKLQALEMRAKAIKGLVELACGRVDSAESYFAGWNVKDIKNRNGLGAVALAYAEFIHVTGNFPLAKQLYELALELSGTENTVVASVPSAAAMVLEEVQLGAACALGQLATHSGHFDEAEQRLTQVLKKAEEYYGGHNQKVGIVLLCIAEMFGHKGRSEGASYFLIQEGLYRRSLEMLKAPSLDQEGISKEIDQKDVIALARGGYAQLLSPQRNRAGEAEKMKEWAVVVWENSRTTLEKVLEKTETSIDEERKMDATVVTDMRLGRVF</sequence>
<dbReference type="EMBL" id="BT124265">
    <property type="protein sequence ID" value="ADE77529.1"/>
    <property type="molecule type" value="mRNA"/>
</dbReference>
<evidence type="ECO:0000313" key="1">
    <source>
        <dbReference type="EMBL" id="ADE77529.1"/>
    </source>
</evidence>
<dbReference type="AlphaFoldDB" id="D5ADB0"/>